<evidence type="ECO:0000313" key="2">
    <source>
        <dbReference type="Proteomes" id="UP000280861"/>
    </source>
</evidence>
<protein>
    <submittedName>
        <fullName evidence="1">Tetratrico peptide repeat protein</fullName>
    </submittedName>
</protein>
<reference evidence="1 2" key="1">
    <citation type="submission" date="2018-11" db="EMBL/GenBank/DDBJ databases">
        <authorList>
            <person name="Criscuolo A."/>
        </authorList>
    </citation>
    <scope>NUCLEOTIDE SEQUENCE [LARGE SCALE GENOMIC DNA]</scope>
    <source>
        <strain evidence="1">AT11b</strain>
    </source>
</reference>
<dbReference type="RefSeq" id="WP_345788816.1">
    <property type="nucleotide sequence ID" value="NZ_CBCRYA010000016.1"/>
</dbReference>
<dbReference type="EMBL" id="UXAU01000018">
    <property type="protein sequence ID" value="VDC23004.1"/>
    <property type="molecule type" value="Genomic_DNA"/>
</dbReference>
<name>A0A3P5X6R8_9MICC</name>
<accession>A0A3P5X6R8</accession>
<organism evidence="1 2">
    <name type="scientific">Arthrobacter ulcerisalmonis</name>
    <dbReference type="NCBI Taxonomy" id="2483813"/>
    <lineage>
        <taxon>Bacteria</taxon>
        <taxon>Bacillati</taxon>
        <taxon>Actinomycetota</taxon>
        <taxon>Actinomycetes</taxon>
        <taxon>Micrococcales</taxon>
        <taxon>Micrococcaceae</taxon>
        <taxon>Arthrobacter</taxon>
    </lineage>
</organism>
<keyword evidence="2" id="KW-1185">Reference proteome</keyword>
<gene>
    <name evidence="1" type="ORF">PSET11_01100</name>
</gene>
<proteinExistence type="predicted"/>
<evidence type="ECO:0000313" key="1">
    <source>
        <dbReference type="EMBL" id="VDC23004.1"/>
    </source>
</evidence>
<dbReference type="InterPro" id="IPR011990">
    <property type="entry name" value="TPR-like_helical_dom_sf"/>
</dbReference>
<dbReference type="AlphaFoldDB" id="A0A3P5X6R8"/>
<dbReference type="SUPFAM" id="SSF48452">
    <property type="entry name" value="TPR-like"/>
    <property type="match status" value="1"/>
</dbReference>
<dbReference type="Proteomes" id="UP000280861">
    <property type="component" value="Unassembled WGS sequence"/>
</dbReference>
<sequence length="76" mass="8466">MTLDDELDLIFAARDRDNMEPTVNALLHLRASHSENARVLYELGGAYDTAGRETEARGLYEEALTAGLEGDLLRRC</sequence>